<dbReference type="GO" id="GO:0005737">
    <property type="term" value="C:cytoplasm"/>
    <property type="evidence" value="ECO:0007669"/>
    <property type="project" value="UniProtKB-SubCell"/>
</dbReference>
<dbReference type="PANTHER" id="PTHR10535">
    <property type="entry name" value="DNA-DIRECTED RNA POLYMERASES I, II, AND III SUBUNIT RPABC1"/>
    <property type="match status" value="1"/>
</dbReference>
<comment type="subunit">
    <text evidence="4">Part of the RNA polymerase complex.</text>
</comment>
<dbReference type="InterPro" id="IPR020608">
    <property type="entry name" value="RNA_pol_subH/Rpb5_CS"/>
</dbReference>
<organism evidence="6">
    <name type="scientific">Methanothrix harundinacea</name>
    <dbReference type="NCBI Taxonomy" id="301375"/>
    <lineage>
        <taxon>Archaea</taxon>
        <taxon>Methanobacteriati</taxon>
        <taxon>Methanobacteriota</taxon>
        <taxon>Stenosarchaea group</taxon>
        <taxon>Methanomicrobia</taxon>
        <taxon>Methanotrichales</taxon>
        <taxon>Methanotrichaceae</taxon>
        <taxon>Methanothrix</taxon>
    </lineage>
</organism>
<evidence type="ECO:0000313" key="6">
    <source>
        <dbReference type="EMBL" id="ADQ42368.1"/>
    </source>
</evidence>
<comment type="catalytic activity">
    <reaction evidence="4">
        <text>RNA(n) + a ribonucleoside 5'-triphosphate = RNA(n+1) + diphosphate</text>
        <dbReference type="Rhea" id="RHEA:21248"/>
        <dbReference type="Rhea" id="RHEA-COMP:14527"/>
        <dbReference type="Rhea" id="RHEA-COMP:17342"/>
        <dbReference type="ChEBI" id="CHEBI:33019"/>
        <dbReference type="ChEBI" id="CHEBI:61557"/>
        <dbReference type="ChEBI" id="CHEBI:140395"/>
        <dbReference type="EC" id="2.7.7.6"/>
    </reaction>
</comment>
<accession>E5KJX8</accession>
<dbReference type="GO" id="GO:0003677">
    <property type="term" value="F:DNA binding"/>
    <property type="evidence" value="ECO:0007669"/>
    <property type="project" value="InterPro"/>
</dbReference>
<dbReference type="InterPro" id="IPR000783">
    <property type="entry name" value="RNA_pol_subH/Rpb5_C"/>
</dbReference>
<dbReference type="SUPFAM" id="SSF55287">
    <property type="entry name" value="RPB5-like RNA polymerase subunit"/>
    <property type="match status" value="1"/>
</dbReference>
<evidence type="ECO:0000256" key="1">
    <source>
        <dbReference type="ARBA" id="ARBA00022478"/>
    </source>
</evidence>
<dbReference type="PANTHER" id="PTHR10535:SF0">
    <property type="entry name" value="DNA-DIRECTED RNA POLYMERASES I, II, AND III SUBUNIT RPABC1"/>
    <property type="match status" value="1"/>
</dbReference>
<gene>
    <name evidence="4" type="primary">rpo5</name>
    <name evidence="4" type="synonym">rpoH</name>
</gene>
<evidence type="ECO:0000256" key="4">
    <source>
        <dbReference type="HAMAP-Rule" id="MF_00025"/>
    </source>
</evidence>
<feature type="domain" description="RNA polymerase subunit H/Rpb5 C-terminal" evidence="5">
    <location>
        <begin position="25"/>
        <end position="96"/>
    </location>
</feature>
<evidence type="ECO:0000256" key="2">
    <source>
        <dbReference type="ARBA" id="ARBA00023163"/>
    </source>
</evidence>
<dbReference type="GO" id="GO:0006366">
    <property type="term" value="P:transcription by RNA polymerase II"/>
    <property type="evidence" value="ECO:0007669"/>
    <property type="project" value="TreeGrafter"/>
</dbReference>
<dbReference type="Pfam" id="PF01191">
    <property type="entry name" value="RNA_pol_Rpb5_C"/>
    <property type="match status" value="1"/>
</dbReference>
<comment type="similarity">
    <text evidence="3 4">Belongs to the archaeal Rpo5/eukaryotic RPB5 RNA polymerase subunit family.</text>
</comment>
<dbReference type="Gene3D" id="3.90.940.20">
    <property type="entry name" value="RPB5-like RNA polymerase subunit"/>
    <property type="match status" value="1"/>
</dbReference>
<reference evidence="6" key="1">
    <citation type="submission" date="2010-08" db="EMBL/GenBank/DDBJ databases">
        <title>Quorum sensing in methanogenic archaeon.</title>
        <authorList>
            <person name="Zhang G."/>
            <person name="Zhang F."/>
            <person name="Guo X."/>
            <person name="Ding G."/>
            <person name="Zhu J."/>
            <person name="Zhou L."/>
            <person name="Cai S."/>
            <person name="Liu X."/>
            <person name="Luo Y."/>
            <person name="Shi W."/>
            <person name="Dong X."/>
        </authorList>
    </citation>
    <scope>NUCLEOTIDE SEQUENCE</scope>
    <source>
        <strain evidence="6">6Ac</strain>
    </source>
</reference>
<dbReference type="InterPro" id="IPR014381">
    <property type="entry name" value="Arch_Rpo5/euc_Rpb5"/>
</dbReference>
<comment type="function">
    <text evidence="4">DNA-dependent RNA polymerase (RNAP) catalyzes the transcription of DNA into RNA using the four ribonucleoside triphosphates as substrates.</text>
</comment>
<dbReference type="InterPro" id="IPR035913">
    <property type="entry name" value="RPB5-like_sf"/>
</dbReference>
<dbReference type="EMBL" id="HQ188250">
    <property type="protein sequence ID" value="ADQ42368.1"/>
    <property type="molecule type" value="Genomic_DNA"/>
</dbReference>
<dbReference type="HAMAP" id="MF_00025">
    <property type="entry name" value="RNApol_Rpo5_RPB5"/>
    <property type="match status" value="1"/>
</dbReference>
<dbReference type="GO" id="GO:0006362">
    <property type="term" value="P:transcription elongation by RNA polymerase I"/>
    <property type="evidence" value="ECO:0007669"/>
    <property type="project" value="TreeGrafter"/>
</dbReference>
<keyword evidence="4" id="KW-0808">Transferase</keyword>
<sequence>MVEGSNPFEPAYRIILGSGCMKKFALQDHDLVPEHILLTPEEAEEVFRAYGVDSAQLPKIHATDPVVKEIGGKVGDVVKIKRNSPTSGESVFYRLVID</sequence>
<keyword evidence="1 4" id="KW-0240">DNA-directed RNA polymerase</keyword>
<dbReference type="PROSITE" id="PS01110">
    <property type="entry name" value="RNA_POL_H_23KD"/>
    <property type="match status" value="1"/>
</dbReference>
<proteinExistence type="inferred from homology"/>
<keyword evidence="2 4" id="KW-0804">Transcription</keyword>
<dbReference type="AlphaFoldDB" id="E5KJX8"/>
<dbReference type="GO" id="GO:0003899">
    <property type="term" value="F:DNA-directed RNA polymerase activity"/>
    <property type="evidence" value="ECO:0007669"/>
    <property type="project" value="UniProtKB-UniRule"/>
</dbReference>
<dbReference type="GO" id="GO:0000428">
    <property type="term" value="C:DNA-directed RNA polymerase complex"/>
    <property type="evidence" value="ECO:0007669"/>
    <property type="project" value="UniProtKB-KW"/>
</dbReference>
<comment type="subcellular location">
    <subcellularLocation>
        <location evidence="4">Cytoplasm</location>
    </subcellularLocation>
</comment>
<dbReference type="NCBIfam" id="NF007129">
    <property type="entry name" value="PRK09570.1"/>
    <property type="match status" value="1"/>
</dbReference>
<name>E5KJX8_9EURY</name>
<protein>
    <recommendedName>
        <fullName evidence="4">DNA-directed RNA polymerase subunit Rpo5</fullName>
        <ecNumber evidence="4">2.7.7.6</ecNumber>
    </recommendedName>
    <alternativeName>
        <fullName evidence="4">DNA-directed RNA polymerase subunit H</fullName>
    </alternativeName>
</protein>
<dbReference type="GO" id="GO:0042797">
    <property type="term" value="P:tRNA transcription by RNA polymerase III"/>
    <property type="evidence" value="ECO:0007669"/>
    <property type="project" value="TreeGrafter"/>
</dbReference>
<evidence type="ECO:0000259" key="5">
    <source>
        <dbReference type="Pfam" id="PF01191"/>
    </source>
</evidence>
<dbReference type="EC" id="2.7.7.6" evidence="4"/>
<evidence type="ECO:0000256" key="3">
    <source>
        <dbReference type="ARBA" id="ARBA00025765"/>
    </source>
</evidence>
<keyword evidence="4" id="KW-0548">Nucleotidyltransferase</keyword>
<keyword evidence="4" id="KW-0963">Cytoplasm</keyword>